<dbReference type="AlphaFoldDB" id="A0AA36BXW1"/>
<proteinExistence type="predicted"/>
<sequence length="446" mass="51103">MEVLLLALTTILAVTSDQEFDETFYKRLETGYSYGYIGTPPTQQQFPTARSRLECAFYALNSQSEFFTYNKVSRHATENDINIRHKGNEESDEQYSPPRGLIERLPSDQSTQRPEDTRNSIVPVKDSQENEKTTVTEDLALAEEHRESMAEMRQKILNTLEVVKHTKGNLVAVIRADNCHDIFRWGRRFFVSSIEQGCLLDIGWMGVVQISYCGWEMFPHLPAIIYSGEDSRITWNDAIIEPRMSRFPCTHPAVITVLLLTLATILVVSSDQEREASYERLPPGYSYGYLQSSPSEIFYSTRSLLECAGLALSSQSEFFTYNKVKLVVYKNQTAVANIVFDGRNTNIESWFSHEKLKSSHWPDLTQPNEASFSIGQNWGRRFYVWSYEESCETDMGWIAIIQMSWCDWEKNLPLPTILYSGKSSTTTFNEGLEIGDSMAIFIRLKP</sequence>
<feature type="signal peptide" evidence="2">
    <location>
        <begin position="1"/>
        <end position="16"/>
    </location>
</feature>
<gene>
    <name evidence="3" type="ORF">OCTVUL_1B017872</name>
</gene>
<evidence type="ECO:0008006" key="5">
    <source>
        <dbReference type="Google" id="ProtNLM"/>
    </source>
</evidence>
<keyword evidence="2" id="KW-0732">Signal</keyword>
<protein>
    <recommendedName>
        <fullName evidence="5">C-type lectin domain-containing protein</fullName>
    </recommendedName>
</protein>
<evidence type="ECO:0000256" key="2">
    <source>
        <dbReference type="SAM" id="SignalP"/>
    </source>
</evidence>
<evidence type="ECO:0000313" key="4">
    <source>
        <dbReference type="Proteomes" id="UP001162480"/>
    </source>
</evidence>
<evidence type="ECO:0000256" key="1">
    <source>
        <dbReference type="SAM" id="MobiDB-lite"/>
    </source>
</evidence>
<feature type="compositionally biased region" description="Basic and acidic residues" evidence="1">
    <location>
        <begin position="80"/>
        <end position="89"/>
    </location>
</feature>
<accession>A0AA36BXW1</accession>
<evidence type="ECO:0000313" key="3">
    <source>
        <dbReference type="EMBL" id="CAI9742329.1"/>
    </source>
</evidence>
<dbReference type="Proteomes" id="UP001162480">
    <property type="component" value="Chromosome 28"/>
</dbReference>
<keyword evidence="4" id="KW-1185">Reference proteome</keyword>
<feature type="chain" id="PRO_5041399009" description="C-type lectin domain-containing protein" evidence="2">
    <location>
        <begin position="17"/>
        <end position="446"/>
    </location>
</feature>
<reference evidence="3" key="1">
    <citation type="submission" date="2023-08" db="EMBL/GenBank/DDBJ databases">
        <authorList>
            <person name="Alioto T."/>
            <person name="Alioto T."/>
            <person name="Gomez Garrido J."/>
        </authorList>
    </citation>
    <scope>NUCLEOTIDE SEQUENCE</scope>
</reference>
<dbReference type="EMBL" id="OX597841">
    <property type="protein sequence ID" value="CAI9742329.1"/>
    <property type="molecule type" value="Genomic_DNA"/>
</dbReference>
<name>A0AA36BXW1_OCTVU</name>
<feature type="region of interest" description="Disordered" evidence="1">
    <location>
        <begin position="80"/>
        <end position="134"/>
    </location>
</feature>
<organism evidence="3 4">
    <name type="scientific">Octopus vulgaris</name>
    <name type="common">Common octopus</name>
    <dbReference type="NCBI Taxonomy" id="6645"/>
    <lineage>
        <taxon>Eukaryota</taxon>
        <taxon>Metazoa</taxon>
        <taxon>Spiralia</taxon>
        <taxon>Lophotrochozoa</taxon>
        <taxon>Mollusca</taxon>
        <taxon>Cephalopoda</taxon>
        <taxon>Coleoidea</taxon>
        <taxon>Octopodiformes</taxon>
        <taxon>Octopoda</taxon>
        <taxon>Incirrata</taxon>
        <taxon>Octopodidae</taxon>
        <taxon>Octopus</taxon>
    </lineage>
</organism>